<feature type="transmembrane region" description="Helical" evidence="1">
    <location>
        <begin position="212"/>
        <end position="233"/>
    </location>
</feature>
<keyword evidence="3" id="KW-0378">Hydrolase</keyword>
<keyword evidence="3" id="KW-0645">Protease</keyword>
<keyword evidence="4" id="KW-1185">Reference proteome</keyword>
<evidence type="ECO:0000313" key="4">
    <source>
        <dbReference type="Proteomes" id="UP000262379"/>
    </source>
</evidence>
<dbReference type="GO" id="GO:0006508">
    <property type="term" value="P:proteolysis"/>
    <property type="evidence" value="ECO:0007669"/>
    <property type="project" value="UniProtKB-KW"/>
</dbReference>
<name>A0A371XJZ9_9HYPH</name>
<feature type="transmembrane region" description="Helical" evidence="1">
    <location>
        <begin position="110"/>
        <end position="129"/>
    </location>
</feature>
<dbReference type="GO" id="GO:0004175">
    <property type="term" value="F:endopeptidase activity"/>
    <property type="evidence" value="ECO:0007669"/>
    <property type="project" value="UniProtKB-ARBA"/>
</dbReference>
<comment type="caution">
    <text evidence="3">The sequence shown here is derived from an EMBL/GenBank/DDBJ whole genome shotgun (WGS) entry which is preliminary data.</text>
</comment>
<feature type="transmembrane region" description="Helical" evidence="1">
    <location>
        <begin position="36"/>
        <end position="57"/>
    </location>
</feature>
<feature type="transmembrane region" description="Helical" evidence="1">
    <location>
        <begin position="141"/>
        <end position="158"/>
    </location>
</feature>
<evidence type="ECO:0000313" key="3">
    <source>
        <dbReference type="EMBL" id="RFC69545.1"/>
    </source>
</evidence>
<feature type="transmembrane region" description="Helical" evidence="1">
    <location>
        <begin position="78"/>
        <end position="98"/>
    </location>
</feature>
<evidence type="ECO:0000256" key="1">
    <source>
        <dbReference type="SAM" id="Phobius"/>
    </source>
</evidence>
<dbReference type="GO" id="GO:0080120">
    <property type="term" value="P:CAAX-box protein maturation"/>
    <property type="evidence" value="ECO:0007669"/>
    <property type="project" value="UniProtKB-ARBA"/>
</dbReference>
<dbReference type="AlphaFoldDB" id="A0A371XJZ9"/>
<organism evidence="3 4">
    <name type="scientific">Mesorhizobium denitrificans</name>
    <dbReference type="NCBI Taxonomy" id="2294114"/>
    <lineage>
        <taxon>Bacteria</taxon>
        <taxon>Pseudomonadati</taxon>
        <taxon>Pseudomonadota</taxon>
        <taxon>Alphaproteobacteria</taxon>
        <taxon>Hyphomicrobiales</taxon>
        <taxon>Phyllobacteriaceae</taxon>
        <taxon>Mesorhizobium</taxon>
    </lineage>
</organism>
<protein>
    <submittedName>
        <fullName evidence="3">CPBP family intramembrane metalloprotease</fullName>
    </submittedName>
</protein>
<gene>
    <name evidence="3" type="ORF">DY251_02130</name>
</gene>
<reference evidence="4" key="1">
    <citation type="submission" date="2018-08" db="EMBL/GenBank/DDBJ databases">
        <authorList>
            <person name="Im W.T."/>
        </authorList>
    </citation>
    <scope>NUCLEOTIDE SEQUENCE [LARGE SCALE GENOMIC DNA]</scope>
    <source>
        <strain evidence="4">LA-28</strain>
    </source>
</reference>
<dbReference type="Proteomes" id="UP000262379">
    <property type="component" value="Unassembled WGS sequence"/>
</dbReference>
<dbReference type="RefSeq" id="WP_116622166.1">
    <property type="nucleotide sequence ID" value="NZ_QURN01000001.1"/>
</dbReference>
<keyword evidence="1" id="KW-0472">Membrane</keyword>
<feature type="domain" description="CAAX prenyl protease 2/Lysostaphin resistance protein A-like" evidence="2">
    <location>
        <begin position="109"/>
        <end position="197"/>
    </location>
</feature>
<keyword evidence="1" id="KW-0812">Transmembrane</keyword>
<keyword evidence="1" id="KW-1133">Transmembrane helix</keyword>
<accession>A0A371XJZ9</accession>
<evidence type="ECO:0000259" key="2">
    <source>
        <dbReference type="Pfam" id="PF02517"/>
    </source>
</evidence>
<dbReference type="InterPro" id="IPR003675">
    <property type="entry name" value="Rce1/LyrA-like_dom"/>
</dbReference>
<keyword evidence="3" id="KW-0482">Metalloprotease</keyword>
<feature type="transmembrane region" description="Helical" evidence="1">
    <location>
        <begin position="164"/>
        <end position="191"/>
    </location>
</feature>
<dbReference type="Pfam" id="PF02517">
    <property type="entry name" value="Rce1-like"/>
    <property type="match status" value="1"/>
</dbReference>
<sequence>MTRKSISVLFFVALATLGTVAIVAWANVLEPGPRVALLYSFSIVELTAALLVYRKVAGSAFMADLLPRGGLRAVKREVSAVALLAWVLTIATMVFLTVRADSIFAGSGNIAWQFIYFIVLIALPEELIYRGIAFEAFKKRVGLAIFASAALFAFMHLNNGLPMLPYYFAFGILLGTLRRFGLTIAELVIWHGMFNFVNDTVWPATAFRSDQISFWVVAPLALLAITGLVGWLMTEGGKWLTPPAETTSGG</sequence>
<proteinExistence type="predicted"/>
<dbReference type="GO" id="GO:0008237">
    <property type="term" value="F:metallopeptidase activity"/>
    <property type="evidence" value="ECO:0007669"/>
    <property type="project" value="UniProtKB-KW"/>
</dbReference>
<dbReference type="EMBL" id="QURN01000001">
    <property type="protein sequence ID" value="RFC69545.1"/>
    <property type="molecule type" value="Genomic_DNA"/>
</dbReference>